<feature type="compositionally biased region" description="Polar residues" evidence="5">
    <location>
        <begin position="129"/>
        <end position="148"/>
    </location>
</feature>
<keyword evidence="7" id="KW-1185">Reference proteome</keyword>
<dbReference type="Pfam" id="PF03770">
    <property type="entry name" value="IPK"/>
    <property type="match status" value="1"/>
</dbReference>
<dbReference type="PANTHER" id="PTHR12400:SF21">
    <property type="entry name" value="KINASE"/>
    <property type="match status" value="1"/>
</dbReference>
<feature type="compositionally biased region" description="Basic and acidic residues" evidence="5">
    <location>
        <begin position="764"/>
        <end position="786"/>
    </location>
</feature>
<feature type="compositionally biased region" description="Low complexity" evidence="5">
    <location>
        <begin position="581"/>
        <end position="594"/>
    </location>
</feature>
<accession>A0ABQ0CNP0</accession>
<feature type="region of interest" description="Disordered" evidence="5">
    <location>
        <begin position="484"/>
        <end position="688"/>
    </location>
</feature>
<organism evidence="6 7">
    <name type="scientific">Epichloe bromicola</name>
    <dbReference type="NCBI Taxonomy" id="79588"/>
    <lineage>
        <taxon>Eukaryota</taxon>
        <taxon>Fungi</taxon>
        <taxon>Dikarya</taxon>
        <taxon>Ascomycota</taxon>
        <taxon>Pezizomycotina</taxon>
        <taxon>Sordariomycetes</taxon>
        <taxon>Hypocreomycetidae</taxon>
        <taxon>Hypocreales</taxon>
        <taxon>Clavicipitaceae</taxon>
        <taxon>Epichloe</taxon>
    </lineage>
</organism>
<feature type="compositionally biased region" description="Low complexity" evidence="5">
    <location>
        <begin position="1108"/>
        <end position="1117"/>
    </location>
</feature>
<feature type="region of interest" description="Disordered" evidence="5">
    <location>
        <begin position="369"/>
        <end position="445"/>
    </location>
</feature>
<feature type="region of interest" description="Disordered" evidence="5">
    <location>
        <begin position="761"/>
        <end position="806"/>
    </location>
</feature>
<dbReference type="PANTHER" id="PTHR12400">
    <property type="entry name" value="INOSITOL POLYPHOSPHATE KINASE"/>
    <property type="match status" value="1"/>
</dbReference>
<reference evidence="7" key="1">
    <citation type="submission" date="2024-06" db="EMBL/GenBank/DDBJ databases">
        <title>Draft Genome Sequences of Epichloe bromicola Strains Isolated from Elymus ciliaris.</title>
        <authorList>
            <consortium name="Epichloe bromicola genome sequencing consortium"/>
            <person name="Miura A."/>
            <person name="Imano S."/>
            <person name="Ashida A."/>
            <person name="Sato I."/>
            <person name="Chiba S."/>
            <person name="Tanaka A."/>
            <person name="Camagna M."/>
            <person name="Takemoto D."/>
        </authorList>
    </citation>
    <scope>NUCLEOTIDE SEQUENCE [LARGE SCALE GENOMIC DNA]</scope>
    <source>
        <strain evidence="7">DP</strain>
    </source>
</reference>
<dbReference type="SUPFAM" id="SSF56104">
    <property type="entry name" value="SAICAR synthase-like"/>
    <property type="match status" value="1"/>
</dbReference>
<evidence type="ECO:0000256" key="4">
    <source>
        <dbReference type="RuleBase" id="RU363090"/>
    </source>
</evidence>
<feature type="compositionally biased region" description="Acidic residues" evidence="5">
    <location>
        <begin position="604"/>
        <end position="620"/>
    </location>
</feature>
<feature type="compositionally biased region" description="Polar residues" evidence="5">
    <location>
        <begin position="160"/>
        <end position="170"/>
    </location>
</feature>
<evidence type="ECO:0000256" key="3">
    <source>
        <dbReference type="ARBA" id="ARBA00022777"/>
    </source>
</evidence>
<feature type="region of interest" description="Disordered" evidence="5">
    <location>
        <begin position="904"/>
        <end position="971"/>
    </location>
</feature>
<evidence type="ECO:0000256" key="1">
    <source>
        <dbReference type="ARBA" id="ARBA00007374"/>
    </source>
</evidence>
<dbReference type="EMBL" id="BAAFGZ010000107">
    <property type="protein sequence ID" value="GAB0135041.1"/>
    <property type="molecule type" value="Genomic_DNA"/>
</dbReference>
<feature type="compositionally biased region" description="Polar residues" evidence="5">
    <location>
        <begin position="854"/>
        <end position="866"/>
    </location>
</feature>
<dbReference type="EC" id="2.7.-.-" evidence="4"/>
<feature type="compositionally biased region" description="Pro residues" evidence="5">
    <location>
        <begin position="956"/>
        <end position="965"/>
    </location>
</feature>
<feature type="compositionally biased region" description="Polar residues" evidence="5">
    <location>
        <begin position="504"/>
        <end position="515"/>
    </location>
</feature>
<dbReference type="InterPro" id="IPR038286">
    <property type="entry name" value="IPK_sf"/>
</dbReference>
<feature type="region of interest" description="Disordered" evidence="5">
    <location>
        <begin position="837"/>
        <end position="880"/>
    </location>
</feature>
<feature type="compositionally biased region" description="Polar residues" evidence="5">
    <location>
        <begin position="661"/>
        <end position="673"/>
    </location>
</feature>
<protein>
    <recommendedName>
        <fullName evidence="4">Kinase</fullName>
        <ecNumber evidence="4">2.7.-.-</ecNumber>
    </recommendedName>
</protein>
<dbReference type="InterPro" id="IPR005522">
    <property type="entry name" value="IPK"/>
</dbReference>
<evidence type="ECO:0000313" key="6">
    <source>
        <dbReference type="EMBL" id="GAB0135041.1"/>
    </source>
</evidence>
<sequence>MSSPSSRFENAAPPALLSQDPALSVAAVPDLGAASLAAEVSGQNVSLNLRPVLDQPASLAPPGPPGDLDQDLAKGGIRSRGPNQSNQRQPGPSLLSQALASARGIQTQKHNTSHNQNHVNCNPAHHDVYSSNGSRNTNTRPPKGQSNGHLHYSDLEREPLNSSSFTASRSTHVKKNGKHQASIDLDPAQTTSNMAAPAMIPIASAALQNREPIAVQRHYNPSNLAQAREMLVEHRNFLDRARGRASTSLELDRSTTDFFKSRPLSLSASPEESALLTSPPHIPSESASFMSNKLSDSDTLQETASSLPQRPCPAQMMALSPEKTGKIWSIGSGHVEGEDGLVEKSVAEAMAGVEPNARSRKASYSLRFFKEGLPPEEKPRRRDTKTTPRDTLSPTSEECSIRDVSVAAQIPPSDSHRVALQGARDGDPTSPTNDYFNMSPTDAANGGDTTPVALRTNLGQDSQAAFAEPIPPPAEVGPILVSKADRVEGQSESADGHIGDQLTGDVTSGQVASTHGVNDDDRDDVGNVFEDGTNAVAGTHVDGDVEDAEESGEEKISSAVFLPHKEMPDARTPSIDPAGPSQAQQSRSLSHSSSHPWLVKADEPEPETELGTEIHDEDVDFLPPLDHSHPQSREIVASSNPVNPQDAPDNISVSADEPEVSKNSRGQQPSTIATPHEDHVHNHQHHSRQPLEAIELIPYKHQVGGHTTLWRFSRRAVCKQLNNRENEFYETIERYHRDLLPFLPRYIGVLNVTFQKQPRRKSTMKRDECSAVDRKRALGHGDEPEHAVNGVGHGTTETPASEVVEPNPTRLVSQSLANAALRIPTVTFDDNRHILPRNLLQPTPPPDLYRRRSSSAAKLYQSTAKTRTTRPHLDERPNSWGATTINKRLRNEVFNDAFLKEPVEVQKHRRPHQRAVPRPTLQRLLRPTNSDPNLALSDKQEDRTPEMTVQAETTTTPPPPPPPPCIQEHGHTQSDIGFHAMLSFDNMPDEVTAPPSVKDITGTSAPEPEILKANLNTGRRRRRYSAGGLRRRPEDVQESRGNLKYFEEADDAEYKNGNDSMSKDYAPENETIQTIQPNKHMEAEAEAEVLVDQHQASMGPPDMTHSTAASAAPSAPSDLPGPTAEFRKIPRPINPKEAKTQGDRVEYFLLMEDLTAGMKRPCMMDLKMGTRQYGVDATPKKQKSQKEKCRTTTSAELGVRICGLQVWNVKTQSYKFQDKYFGRKVKAGIEFQRALQKFLYNGVDLNSILRHIPVILKKLAQLEQIVRELRGYRFYAASLLMFYDGDDTEETGYETMYDSTTDAATDTEEATRRRRKNPREIDFKMADFANSLTPLDDISDKACPPHHPDEPDLGFLKGLTSLREYFLQIQKDVRSELNLGPRGARASRQWTSGHMVDLQPDFEDDLESGFVSL</sequence>
<keyword evidence="3 4" id="KW-0418">Kinase</keyword>
<evidence type="ECO:0000256" key="5">
    <source>
        <dbReference type="SAM" id="MobiDB-lite"/>
    </source>
</evidence>
<feature type="compositionally biased region" description="Polar residues" evidence="5">
    <location>
        <begin position="81"/>
        <end position="120"/>
    </location>
</feature>
<dbReference type="Gene3D" id="3.30.470.160">
    <property type="entry name" value="Inositol polyphosphate kinase"/>
    <property type="match status" value="1"/>
</dbReference>
<keyword evidence="2 4" id="KW-0808">Transferase</keyword>
<feature type="compositionally biased region" description="Polar residues" evidence="5">
    <location>
        <begin position="429"/>
        <end position="442"/>
    </location>
</feature>
<feature type="region of interest" description="Disordered" evidence="5">
    <location>
        <begin position="1096"/>
        <end position="1140"/>
    </location>
</feature>
<dbReference type="Proteomes" id="UP001562357">
    <property type="component" value="Unassembled WGS sequence"/>
</dbReference>
<evidence type="ECO:0000313" key="7">
    <source>
        <dbReference type="Proteomes" id="UP001562357"/>
    </source>
</evidence>
<evidence type="ECO:0000256" key="2">
    <source>
        <dbReference type="ARBA" id="ARBA00022679"/>
    </source>
</evidence>
<name>A0ABQ0CNP0_9HYPO</name>
<gene>
    <name evidence="6" type="primary">g3393</name>
    <name evidence="6" type="ORF">EsDP_00003393</name>
</gene>
<comment type="caution">
    <text evidence="6">The sequence shown here is derived from an EMBL/GenBank/DDBJ whole genome shotgun (WGS) entry which is preliminary data.</text>
</comment>
<feature type="compositionally biased region" description="Polar residues" evidence="5">
    <location>
        <begin position="285"/>
        <end position="308"/>
    </location>
</feature>
<feature type="region of interest" description="Disordered" evidence="5">
    <location>
        <begin position="54"/>
        <end position="179"/>
    </location>
</feature>
<feature type="region of interest" description="Disordered" evidence="5">
    <location>
        <begin position="269"/>
        <end position="312"/>
    </location>
</feature>
<feature type="compositionally biased region" description="Basic and acidic residues" evidence="5">
    <location>
        <begin position="369"/>
        <end position="388"/>
    </location>
</feature>
<comment type="similarity">
    <text evidence="1 4">Belongs to the inositol phosphokinase (IPK) family.</text>
</comment>
<feature type="compositionally biased region" description="Basic and acidic residues" evidence="5">
    <location>
        <begin position="484"/>
        <end position="498"/>
    </location>
</feature>
<proteinExistence type="inferred from homology"/>